<gene>
    <name evidence="9" type="ORF">AT959_08085</name>
</gene>
<reference evidence="9 10" key="1">
    <citation type="submission" date="2015-12" db="EMBL/GenBank/DDBJ databases">
        <title>Nitrous oxide reduction kinetics distinguish bacteria harboring typical versus atypical NosZ.</title>
        <authorList>
            <person name="Yoon S."/>
            <person name="Nissen S."/>
            <person name="Park D."/>
            <person name="Sanford R.A."/>
            <person name="Loeffler F.E."/>
        </authorList>
    </citation>
    <scope>NUCLEOTIDE SEQUENCE [LARGE SCALE GENOMIC DNA]</scope>
    <source>
        <strain evidence="9 10">ATCC BAA-841</strain>
    </source>
</reference>
<comment type="caution">
    <text evidence="9">The sequence shown here is derived from an EMBL/GenBank/DDBJ whole genome shotgun (WGS) entry which is preliminary data.</text>
</comment>
<keyword evidence="4 8" id="KW-0378">Hydrolase</keyword>
<comment type="similarity">
    <text evidence="1 8">Belongs to the SOS response-associated peptidase family.</text>
</comment>
<dbReference type="EC" id="3.4.-.-" evidence="8"/>
<evidence type="ECO:0000256" key="6">
    <source>
        <dbReference type="ARBA" id="ARBA00023125"/>
    </source>
</evidence>
<dbReference type="GO" id="GO:0106300">
    <property type="term" value="P:protein-DNA covalent cross-linking repair"/>
    <property type="evidence" value="ECO:0007669"/>
    <property type="project" value="InterPro"/>
</dbReference>
<keyword evidence="5" id="KW-0190">Covalent protein-DNA linkage</keyword>
<dbReference type="AlphaFoldDB" id="A0A133XIB6"/>
<dbReference type="STRING" id="281362.AT959_08085"/>
<evidence type="ECO:0000256" key="4">
    <source>
        <dbReference type="ARBA" id="ARBA00022801"/>
    </source>
</evidence>
<proteinExistence type="inferred from homology"/>
<sequence>MCECYELKASSRELVRHFKQLDLGQREVFRRAEMHPTDPVLMVTRNSAGYLASRARWGLVGSFLDLEPLNPPINLHSEGLEAKPFYGKLLKRNRCLIPATAFFEWQAGSGGKRKVRISDSRQKTLMLAGIYDQHRRAGTTCAILTMAANDSVAPIHPRMPVILTQEEGAFWLAEHDEFPSDAYAEMLQPASRGALLTEVLAEPEISPQLAFAFA</sequence>
<protein>
    <recommendedName>
        <fullName evidence="8">Abasic site processing protein</fullName>
        <ecNumber evidence="8">3.4.-.-</ecNumber>
    </recommendedName>
</protein>
<evidence type="ECO:0000256" key="8">
    <source>
        <dbReference type="RuleBase" id="RU364100"/>
    </source>
</evidence>
<dbReference type="GO" id="GO:0003697">
    <property type="term" value="F:single-stranded DNA binding"/>
    <property type="evidence" value="ECO:0007669"/>
    <property type="project" value="InterPro"/>
</dbReference>
<dbReference type="Gene3D" id="3.90.1680.10">
    <property type="entry name" value="SOS response associated peptidase-like"/>
    <property type="match status" value="1"/>
</dbReference>
<dbReference type="EMBL" id="LODL01000019">
    <property type="protein sequence ID" value="KXB30687.1"/>
    <property type="molecule type" value="Genomic_DNA"/>
</dbReference>
<name>A0A133XIB6_9RHOO</name>
<keyword evidence="6" id="KW-0238">DNA-binding</keyword>
<evidence type="ECO:0000256" key="2">
    <source>
        <dbReference type="ARBA" id="ARBA00022670"/>
    </source>
</evidence>
<keyword evidence="10" id="KW-1185">Reference proteome</keyword>
<dbReference type="Proteomes" id="UP000070186">
    <property type="component" value="Unassembled WGS sequence"/>
</dbReference>
<evidence type="ECO:0000256" key="3">
    <source>
        <dbReference type="ARBA" id="ARBA00022763"/>
    </source>
</evidence>
<dbReference type="InterPro" id="IPR003738">
    <property type="entry name" value="SRAP"/>
</dbReference>
<dbReference type="InterPro" id="IPR036590">
    <property type="entry name" value="SRAP-like"/>
</dbReference>
<dbReference type="PANTHER" id="PTHR13604:SF0">
    <property type="entry name" value="ABASIC SITE PROCESSING PROTEIN HMCES"/>
    <property type="match status" value="1"/>
</dbReference>
<accession>A0A133XIB6</accession>
<evidence type="ECO:0000313" key="10">
    <source>
        <dbReference type="Proteomes" id="UP000070186"/>
    </source>
</evidence>
<evidence type="ECO:0000256" key="1">
    <source>
        <dbReference type="ARBA" id="ARBA00008136"/>
    </source>
</evidence>
<evidence type="ECO:0000256" key="5">
    <source>
        <dbReference type="ARBA" id="ARBA00023124"/>
    </source>
</evidence>
<evidence type="ECO:0000313" key="9">
    <source>
        <dbReference type="EMBL" id="KXB30687.1"/>
    </source>
</evidence>
<organism evidence="9 10">
    <name type="scientific">Dechloromonas denitrificans</name>
    <dbReference type="NCBI Taxonomy" id="281362"/>
    <lineage>
        <taxon>Bacteria</taxon>
        <taxon>Pseudomonadati</taxon>
        <taxon>Pseudomonadota</taxon>
        <taxon>Betaproteobacteria</taxon>
        <taxon>Rhodocyclales</taxon>
        <taxon>Azonexaceae</taxon>
        <taxon>Dechloromonas</taxon>
    </lineage>
</organism>
<keyword evidence="2 8" id="KW-0645">Protease</keyword>
<dbReference type="RefSeq" id="WP_066882457.1">
    <property type="nucleotide sequence ID" value="NZ_LODL01000019.1"/>
</dbReference>
<keyword evidence="7" id="KW-0456">Lyase</keyword>
<keyword evidence="3" id="KW-0227">DNA damage</keyword>
<evidence type="ECO:0000256" key="7">
    <source>
        <dbReference type="ARBA" id="ARBA00023239"/>
    </source>
</evidence>
<dbReference type="GO" id="GO:0016829">
    <property type="term" value="F:lyase activity"/>
    <property type="evidence" value="ECO:0007669"/>
    <property type="project" value="UniProtKB-KW"/>
</dbReference>
<dbReference type="GO" id="GO:0008233">
    <property type="term" value="F:peptidase activity"/>
    <property type="evidence" value="ECO:0007669"/>
    <property type="project" value="UniProtKB-KW"/>
</dbReference>
<dbReference type="GO" id="GO:0006508">
    <property type="term" value="P:proteolysis"/>
    <property type="evidence" value="ECO:0007669"/>
    <property type="project" value="UniProtKB-KW"/>
</dbReference>
<dbReference type="SUPFAM" id="SSF143081">
    <property type="entry name" value="BB1717-like"/>
    <property type="match status" value="1"/>
</dbReference>
<dbReference type="Pfam" id="PF02586">
    <property type="entry name" value="SRAP"/>
    <property type="match status" value="1"/>
</dbReference>
<dbReference type="PANTHER" id="PTHR13604">
    <property type="entry name" value="DC12-RELATED"/>
    <property type="match status" value="1"/>
</dbReference>